<feature type="transmembrane region" description="Helical" evidence="11">
    <location>
        <begin position="641"/>
        <end position="662"/>
    </location>
</feature>
<dbReference type="InterPro" id="IPR027417">
    <property type="entry name" value="P-loop_NTPase"/>
</dbReference>
<dbReference type="EMBL" id="HBFS01024894">
    <property type="protein sequence ID" value="CAD8923397.1"/>
    <property type="molecule type" value="Transcribed_RNA"/>
</dbReference>
<dbReference type="InterPro" id="IPR017871">
    <property type="entry name" value="ABC_transporter-like_CS"/>
</dbReference>
<keyword evidence="9 11" id="KW-0472">Membrane</keyword>
<feature type="transmembrane region" description="Helical" evidence="11">
    <location>
        <begin position="751"/>
        <end position="775"/>
    </location>
</feature>
<feature type="transmembrane region" description="Helical" evidence="11">
    <location>
        <begin position="842"/>
        <end position="863"/>
    </location>
</feature>
<keyword evidence="6" id="KW-0547">Nucleotide-binding</keyword>
<dbReference type="PROSITE" id="PS00211">
    <property type="entry name" value="ABC_TRANSPORTER_1"/>
    <property type="match status" value="1"/>
</dbReference>
<evidence type="ECO:0000256" key="1">
    <source>
        <dbReference type="ARBA" id="ARBA00004141"/>
    </source>
</evidence>
<organism evidence="13">
    <name type="scientific">Bicosoecida sp. CB-2014</name>
    <dbReference type="NCBI Taxonomy" id="1486930"/>
    <lineage>
        <taxon>Eukaryota</taxon>
        <taxon>Sar</taxon>
        <taxon>Stramenopiles</taxon>
        <taxon>Bigyra</taxon>
        <taxon>Opalozoa</taxon>
        <taxon>Bicosoecida</taxon>
    </lineage>
</organism>
<accession>A0A7S1CQA7</accession>
<keyword evidence="8 11" id="KW-1133">Transmembrane helix</keyword>
<dbReference type="InterPro" id="IPR026082">
    <property type="entry name" value="ABCA"/>
</dbReference>
<evidence type="ECO:0000256" key="2">
    <source>
        <dbReference type="ARBA" id="ARBA00008869"/>
    </source>
</evidence>
<dbReference type="CDD" id="cd03263">
    <property type="entry name" value="ABC_subfamily_A"/>
    <property type="match status" value="2"/>
</dbReference>
<evidence type="ECO:0000256" key="9">
    <source>
        <dbReference type="ARBA" id="ARBA00023136"/>
    </source>
</evidence>
<keyword evidence="7" id="KW-0067">ATP-binding</keyword>
<evidence type="ECO:0000256" key="3">
    <source>
        <dbReference type="ARBA" id="ARBA00022448"/>
    </source>
</evidence>
<name>A0A7S1CQA7_9STRA</name>
<dbReference type="InterPro" id="IPR003593">
    <property type="entry name" value="AAA+_ATPase"/>
</dbReference>
<reference evidence="13" key="1">
    <citation type="submission" date="2021-01" db="EMBL/GenBank/DDBJ databases">
        <authorList>
            <person name="Corre E."/>
            <person name="Pelletier E."/>
            <person name="Niang G."/>
            <person name="Scheremetjew M."/>
            <person name="Finn R."/>
            <person name="Kale V."/>
            <person name="Holt S."/>
            <person name="Cochrane G."/>
            <person name="Meng A."/>
            <person name="Brown T."/>
            <person name="Cohen L."/>
        </authorList>
    </citation>
    <scope>NUCLEOTIDE SEQUENCE</scope>
    <source>
        <strain evidence="13">Ms1</strain>
    </source>
</reference>
<comment type="similarity">
    <text evidence="2">Belongs to the ABC transporter superfamily. ABCA family.</text>
</comment>
<evidence type="ECO:0000256" key="11">
    <source>
        <dbReference type="SAM" id="Phobius"/>
    </source>
</evidence>
<dbReference type="FunFam" id="3.40.50.300:FF:000335">
    <property type="entry name" value="ATP binding cassette subfamily A member 5"/>
    <property type="match status" value="1"/>
</dbReference>
<dbReference type="Gene3D" id="3.40.50.300">
    <property type="entry name" value="P-loop containing nucleotide triphosphate hydrolases"/>
    <property type="match status" value="2"/>
</dbReference>
<protein>
    <recommendedName>
        <fullName evidence="12">ABC transporter domain-containing protein</fullName>
    </recommendedName>
</protein>
<dbReference type="GO" id="GO:0016020">
    <property type="term" value="C:membrane"/>
    <property type="evidence" value="ECO:0007669"/>
    <property type="project" value="UniProtKB-SubCell"/>
</dbReference>
<gene>
    <name evidence="13" type="ORF">BSP0115_LOCUS16660</name>
</gene>
<dbReference type="Pfam" id="PF00005">
    <property type="entry name" value="ABC_tran"/>
    <property type="match status" value="2"/>
</dbReference>
<keyword evidence="5" id="KW-0677">Repeat</keyword>
<feature type="compositionally biased region" description="Gly residues" evidence="10">
    <location>
        <begin position="331"/>
        <end position="357"/>
    </location>
</feature>
<feature type="transmembrane region" description="Helical" evidence="11">
    <location>
        <begin position="696"/>
        <end position="712"/>
    </location>
</feature>
<dbReference type="GO" id="GO:0140359">
    <property type="term" value="F:ABC-type transporter activity"/>
    <property type="evidence" value="ECO:0007669"/>
    <property type="project" value="InterPro"/>
</dbReference>
<keyword evidence="3" id="KW-0813">Transport</keyword>
<feature type="region of interest" description="Disordered" evidence="10">
    <location>
        <begin position="310"/>
        <end position="374"/>
    </location>
</feature>
<feature type="domain" description="ABC transporter" evidence="12">
    <location>
        <begin position="906"/>
        <end position="1139"/>
    </location>
</feature>
<dbReference type="InterPro" id="IPR056264">
    <property type="entry name" value="R2_ABCA1-4-like"/>
</dbReference>
<dbReference type="GO" id="GO:0005319">
    <property type="term" value="F:lipid transporter activity"/>
    <property type="evidence" value="ECO:0007669"/>
    <property type="project" value="TreeGrafter"/>
</dbReference>
<dbReference type="Pfam" id="PF12698">
    <property type="entry name" value="ABC2_membrane_3"/>
    <property type="match status" value="1"/>
</dbReference>
<dbReference type="Pfam" id="PF23321">
    <property type="entry name" value="R1_ABCA1"/>
    <property type="match status" value="1"/>
</dbReference>
<dbReference type="GO" id="GO:0016887">
    <property type="term" value="F:ATP hydrolysis activity"/>
    <property type="evidence" value="ECO:0007669"/>
    <property type="project" value="InterPro"/>
</dbReference>
<evidence type="ECO:0000256" key="10">
    <source>
        <dbReference type="SAM" id="MobiDB-lite"/>
    </source>
</evidence>
<keyword evidence="4 11" id="KW-0812">Transmembrane</keyword>
<feature type="compositionally biased region" description="Basic residues" evidence="10">
    <location>
        <begin position="358"/>
        <end position="369"/>
    </location>
</feature>
<evidence type="ECO:0000256" key="5">
    <source>
        <dbReference type="ARBA" id="ARBA00022737"/>
    </source>
</evidence>
<dbReference type="PANTHER" id="PTHR19229:SF36">
    <property type="entry name" value="ATP-BINDING CASSETTE SUB-FAMILY A MEMBER 2"/>
    <property type="match status" value="1"/>
</dbReference>
<proteinExistence type="inferred from homology"/>
<evidence type="ECO:0000313" key="13">
    <source>
        <dbReference type="EMBL" id="CAD8923397.1"/>
    </source>
</evidence>
<dbReference type="PANTHER" id="PTHR19229">
    <property type="entry name" value="ATP-BINDING CASSETTE TRANSPORTER SUBFAMILY A ABCA"/>
    <property type="match status" value="1"/>
</dbReference>
<dbReference type="InterPro" id="IPR003439">
    <property type="entry name" value="ABC_transporter-like_ATP-bd"/>
</dbReference>
<evidence type="ECO:0000256" key="6">
    <source>
        <dbReference type="ARBA" id="ARBA00022741"/>
    </source>
</evidence>
<dbReference type="SUPFAM" id="SSF52540">
    <property type="entry name" value="P-loop containing nucleoside triphosphate hydrolases"/>
    <property type="match status" value="2"/>
</dbReference>
<evidence type="ECO:0000256" key="4">
    <source>
        <dbReference type="ARBA" id="ARBA00022692"/>
    </source>
</evidence>
<evidence type="ECO:0000256" key="7">
    <source>
        <dbReference type="ARBA" id="ARBA00022840"/>
    </source>
</evidence>
<evidence type="ECO:0000259" key="12">
    <source>
        <dbReference type="PROSITE" id="PS50893"/>
    </source>
</evidence>
<feature type="transmembrane region" description="Helical" evidence="11">
    <location>
        <begin position="724"/>
        <end position="745"/>
    </location>
</feature>
<evidence type="ECO:0000256" key="8">
    <source>
        <dbReference type="ARBA" id="ARBA00022989"/>
    </source>
</evidence>
<feature type="transmembrane region" description="Helical" evidence="11">
    <location>
        <begin position="406"/>
        <end position="425"/>
    </location>
</feature>
<dbReference type="SMART" id="SM00382">
    <property type="entry name" value="AAA"/>
    <property type="match status" value="1"/>
</dbReference>
<feature type="transmembrane region" description="Helical" evidence="11">
    <location>
        <begin position="787"/>
        <end position="806"/>
    </location>
</feature>
<feature type="region of interest" description="Disordered" evidence="10">
    <location>
        <begin position="258"/>
        <end position="282"/>
    </location>
</feature>
<dbReference type="PROSITE" id="PS50893">
    <property type="entry name" value="ABC_TRANSPORTER_2"/>
    <property type="match status" value="1"/>
</dbReference>
<comment type="subcellular location">
    <subcellularLocation>
        <location evidence="1">Membrane</location>
        <topology evidence="1">Multi-pass membrane protein</topology>
    </subcellularLocation>
</comment>
<sequence>MDEIRHSMGVCPQHDVLWDDLTVREHLVYFAGLKGVAQDKVDEQVRAKIEEVGLVEKEFVQAGELSGGQRRKLSVAIALIGDSKVVFLDEPTSGMDPYSRRSTWNILQNNREGRIMILTTHFMEEADLLGDRIAIMADGGIRCLGSSHFLKSLYGVGYHLTCVKKEGCDSEGVADCVRSHVREAKVLSDVGAELAFQLPFTASRMFPRLFSDLDVRMSELALETYGVGVTTLEEVFLKVAKEGSLREQQLTRHVQKQLSKARLLRESSRGSLGDDAGHAGSGRVDSVSAAAAAASASVGGRASFGIASEADGTAYQPPPASPDGGRHGHSHGGGDGGAAATNGGGDDADAGMGGGGAGKRRPSPRKRRWSLMDTDPEEHLRRPIFWRHFRALMSKRLRYTLRDRRAFWCQFLLPVILLFLGLFMLKLAAPDDPAAMRLDGSHFNIDAKGVRAPDFNVVPYNATSLAADVFHTVPASIAQMTPVRHLAGYMPFNRSMDNLTAAIVGLSNYLLDTTNGTAHSRYGAYIVGAGLFDHNTSKVSERYGVEVATLLERAFDKNMRTGSPLPGEHSRVALSYILLQNTTSVHATPIYQALANDAIYRWVNSNGTAAGDAAHTIAAYTHPLPFTAQQEALLSSAGSSAAVLFMVIAFSFIPTSFAVFLVKEREVAAKHQQLISGVSIAAYWTSTFLWDALNYLVPASISILLFYLYDANELVGGASLPATVTVVLLYGLAVASFTYCLTYLFKSHSTAQNVVLMVNLFCLILLLLSMIMGSVPSTCRVDRDLKYIYRLFPGFALGDALLALSLMESLPFLNTNCGEWSTLVAAQKVYHPFDMFVTGTNITYLAFEAVLYFALAVAIDVGLSYPSVRARVMPDKDVPEKSVVEDEDVARERQRVASGRANDDLIVLKNLRKVYGGRKAAVRGLSFGIPSGQVFGFLGINGAGKTSTLGILSGKLLPTSGSATLAGLDILTQQVEVRRLLGYCPQFDALLDLLTVREHLELFAHIKGVPEDEVADVVSDKIADMQLSQFANKCAGTLSGGNKRKLSVAIAMIGDPPLLFLDEPSTGMDPVARRFMWNLIASVAAERERVSIVLTTHSMEECEALCSRVGIMVGGRLRCLGSVQHLKQRFGKGYLAEIRLEDPDEDVVKDILHRIEPYCANGRVPWDQVPTLCRELGDSRRALMIHPNSSGWLLANHFQREGFVDDTVFAEWWAAETQAAVLHTFVVRSFARCELVERHGELFRYRLRDGGQALSAIFGVIEDNRERLCISEYSLSQTTLEAIFNLFAAQQEEETGGVRGMATAAGGEAVGADTIAEGDGEDSGSDGGVSDVSGVPDRHSTVAPMPPSPGDPFHGRDGERK</sequence>
<dbReference type="GO" id="GO:0005524">
    <property type="term" value="F:ATP binding"/>
    <property type="evidence" value="ECO:0007669"/>
    <property type="project" value="UniProtKB-KW"/>
</dbReference>
<dbReference type="InterPro" id="IPR013525">
    <property type="entry name" value="ABC2_TM"/>
</dbReference>
<feature type="region of interest" description="Disordered" evidence="10">
    <location>
        <begin position="1310"/>
        <end position="1361"/>
    </location>
</feature>